<gene>
    <name evidence="1" type="ORF">SAMN04489793_4485</name>
</gene>
<name>A0A1H4Z9M1_TSUTY</name>
<dbReference type="OrthoDB" id="4775077at2"/>
<organism evidence="1 2">
    <name type="scientific">Tsukamurella tyrosinosolvens</name>
    <dbReference type="NCBI Taxonomy" id="57704"/>
    <lineage>
        <taxon>Bacteria</taxon>
        <taxon>Bacillati</taxon>
        <taxon>Actinomycetota</taxon>
        <taxon>Actinomycetes</taxon>
        <taxon>Mycobacteriales</taxon>
        <taxon>Tsukamurellaceae</taxon>
        <taxon>Tsukamurella</taxon>
    </lineage>
</organism>
<dbReference type="EMBL" id="FNSA01000003">
    <property type="protein sequence ID" value="SED26892.1"/>
    <property type="molecule type" value="Genomic_DNA"/>
</dbReference>
<reference evidence="2" key="1">
    <citation type="submission" date="2016-10" db="EMBL/GenBank/DDBJ databases">
        <authorList>
            <person name="Varghese N."/>
            <person name="Submissions S."/>
        </authorList>
    </citation>
    <scope>NUCLEOTIDE SEQUENCE [LARGE SCALE GENOMIC DNA]</scope>
    <source>
        <strain evidence="2">DSM 44234</strain>
    </source>
</reference>
<evidence type="ECO:0000313" key="1">
    <source>
        <dbReference type="EMBL" id="SED26892.1"/>
    </source>
</evidence>
<accession>A0A1H4Z9M1</accession>
<protein>
    <submittedName>
        <fullName evidence="1">Uncharacterized protein</fullName>
    </submittedName>
</protein>
<dbReference type="RefSeq" id="WP_074850776.1">
    <property type="nucleotide sequence ID" value="NZ_CBDRGN010000006.1"/>
</dbReference>
<proteinExistence type="predicted"/>
<keyword evidence="2" id="KW-1185">Reference proteome</keyword>
<dbReference type="STRING" id="57704.SAMN04489793_4485"/>
<evidence type="ECO:0000313" key="2">
    <source>
        <dbReference type="Proteomes" id="UP000182241"/>
    </source>
</evidence>
<sequence length="78" mass="8658">MSEYREHWNLAADPPTAAVYARMADVYDRSELDRERRNRVGRTVAPGQRGLRPGLARALRRLAAAIEPAPTNCGPEAV</sequence>
<dbReference type="AlphaFoldDB" id="A0A1H4Z9M1"/>
<dbReference type="Proteomes" id="UP000182241">
    <property type="component" value="Unassembled WGS sequence"/>
</dbReference>